<feature type="domain" description="EF-hand" evidence="4">
    <location>
        <begin position="55"/>
        <end position="90"/>
    </location>
</feature>
<feature type="domain" description="EF-hand" evidence="4">
    <location>
        <begin position="91"/>
        <end position="124"/>
    </location>
</feature>
<accession>A0ABD0KEV3</accession>
<keyword evidence="1" id="KW-0677">Repeat</keyword>
<dbReference type="CDD" id="cd00051">
    <property type="entry name" value="EFh"/>
    <property type="match status" value="2"/>
</dbReference>
<dbReference type="SUPFAM" id="SSF47473">
    <property type="entry name" value="EF-hand"/>
    <property type="match status" value="1"/>
</dbReference>
<dbReference type="InterPro" id="IPR002048">
    <property type="entry name" value="EF_hand_dom"/>
</dbReference>
<dbReference type="PANTHER" id="PTHR23048">
    <property type="entry name" value="MYOSIN LIGHT CHAIN 1, 3"/>
    <property type="match status" value="1"/>
</dbReference>
<dbReference type="PROSITE" id="PS50222">
    <property type="entry name" value="EF_HAND_2"/>
    <property type="match status" value="3"/>
</dbReference>
<dbReference type="PANTHER" id="PTHR23048:SF0">
    <property type="entry name" value="CALMODULIN LIKE 3"/>
    <property type="match status" value="1"/>
</dbReference>
<keyword evidence="3" id="KW-0514">Muscle protein</keyword>
<dbReference type="FunFam" id="1.10.238.10:FF:000001">
    <property type="entry name" value="Calmodulin 1"/>
    <property type="match status" value="1"/>
</dbReference>
<dbReference type="InterPro" id="IPR050230">
    <property type="entry name" value="CALM/Myosin/TropC-like"/>
</dbReference>
<evidence type="ECO:0000256" key="1">
    <source>
        <dbReference type="ARBA" id="ARBA00022737"/>
    </source>
</evidence>
<feature type="non-terminal residue" evidence="5">
    <location>
        <position position="1"/>
    </location>
</feature>
<dbReference type="PROSITE" id="PS00018">
    <property type="entry name" value="EF_HAND_1"/>
    <property type="match status" value="3"/>
</dbReference>
<evidence type="ECO:0000313" key="6">
    <source>
        <dbReference type="Proteomes" id="UP001519460"/>
    </source>
</evidence>
<name>A0ABD0KEV3_9CAEN</name>
<dbReference type="AlphaFoldDB" id="A0ABD0KEV3"/>
<sequence>ISKDELGNVMRALGQNPTKKQVEDMMAEADTDDSGYLCYDEYVQIINKHMTPVQDVKIQLEQAFLVFDRDKSGYLNLEELREVLCSMGEPLTYKEAQQVLDAVDVNHDGKVSRSEFVEFLCTRI</sequence>
<dbReference type="EMBL" id="JACVVK020000191">
    <property type="protein sequence ID" value="KAK7485681.1"/>
    <property type="molecule type" value="Genomic_DNA"/>
</dbReference>
<feature type="domain" description="EF-hand" evidence="4">
    <location>
        <begin position="17"/>
        <end position="52"/>
    </location>
</feature>
<gene>
    <name evidence="5" type="ORF">BaRGS_00023130</name>
</gene>
<dbReference type="Proteomes" id="UP001519460">
    <property type="component" value="Unassembled WGS sequence"/>
</dbReference>
<dbReference type="Gene3D" id="1.10.238.10">
    <property type="entry name" value="EF-hand"/>
    <property type="match status" value="2"/>
</dbReference>
<dbReference type="InterPro" id="IPR011992">
    <property type="entry name" value="EF-hand-dom_pair"/>
</dbReference>
<keyword evidence="2" id="KW-0106">Calcium</keyword>
<comment type="caution">
    <text evidence="5">The sequence shown here is derived from an EMBL/GenBank/DDBJ whole genome shotgun (WGS) entry which is preliminary data.</text>
</comment>
<protein>
    <recommendedName>
        <fullName evidence="4">EF-hand domain-containing protein</fullName>
    </recommendedName>
</protein>
<evidence type="ECO:0000256" key="3">
    <source>
        <dbReference type="ARBA" id="ARBA00023179"/>
    </source>
</evidence>
<organism evidence="5 6">
    <name type="scientific">Batillaria attramentaria</name>
    <dbReference type="NCBI Taxonomy" id="370345"/>
    <lineage>
        <taxon>Eukaryota</taxon>
        <taxon>Metazoa</taxon>
        <taxon>Spiralia</taxon>
        <taxon>Lophotrochozoa</taxon>
        <taxon>Mollusca</taxon>
        <taxon>Gastropoda</taxon>
        <taxon>Caenogastropoda</taxon>
        <taxon>Sorbeoconcha</taxon>
        <taxon>Cerithioidea</taxon>
        <taxon>Batillariidae</taxon>
        <taxon>Batillaria</taxon>
    </lineage>
</organism>
<keyword evidence="6" id="KW-1185">Reference proteome</keyword>
<dbReference type="Pfam" id="PF13499">
    <property type="entry name" value="EF-hand_7"/>
    <property type="match status" value="2"/>
</dbReference>
<reference evidence="5 6" key="1">
    <citation type="journal article" date="2023" name="Sci. Data">
        <title>Genome assembly of the Korean intertidal mud-creeper Batillaria attramentaria.</title>
        <authorList>
            <person name="Patra A.K."/>
            <person name="Ho P.T."/>
            <person name="Jun S."/>
            <person name="Lee S.J."/>
            <person name="Kim Y."/>
            <person name="Won Y.J."/>
        </authorList>
    </citation>
    <scope>NUCLEOTIDE SEQUENCE [LARGE SCALE GENOMIC DNA]</scope>
    <source>
        <strain evidence="5">Wonlab-2016</strain>
    </source>
</reference>
<evidence type="ECO:0000313" key="5">
    <source>
        <dbReference type="EMBL" id="KAK7485681.1"/>
    </source>
</evidence>
<dbReference type="InterPro" id="IPR018247">
    <property type="entry name" value="EF_Hand_1_Ca_BS"/>
</dbReference>
<proteinExistence type="predicted"/>
<evidence type="ECO:0000259" key="4">
    <source>
        <dbReference type="PROSITE" id="PS50222"/>
    </source>
</evidence>
<evidence type="ECO:0000256" key="2">
    <source>
        <dbReference type="ARBA" id="ARBA00022837"/>
    </source>
</evidence>
<dbReference type="SMART" id="SM00054">
    <property type="entry name" value="EFh"/>
    <property type="match status" value="3"/>
</dbReference>